<reference evidence="2 3" key="1">
    <citation type="submission" date="2019-03" db="EMBL/GenBank/DDBJ databases">
        <authorList>
            <person name="Kim M.K.M."/>
        </authorList>
    </citation>
    <scope>NUCLEOTIDE SEQUENCE [LARGE SCALE GENOMIC DNA]</scope>
    <source>
        <strain evidence="2 3">17J68-12</strain>
    </source>
</reference>
<evidence type="ECO:0000313" key="3">
    <source>
        <dbReference type="Proteomes" id="UP000295334"/>
    </source>
</evidence>
<dbReference type="Pfam" id="PF20216">
    <property type="entry name" value="DUF6576"/>
    <property type="match status" value="1"/>
</dbReference>
<organism evidence="2 3">
    <name type="scientific">Flaviaesturariibacter flavus</name>
    <dbReference type="NCBI Taxonomy" id="2502780"/>
    <lineage>
        <taxon>Bacteria</taxon>
        <taxon>Pseudomonadati</taxon>
        <taxon>Bacteroidota</taxon>
        <taxon>Chitinophagia</taxon>
        <taxon>Chitinophagales</taxon>
        <taxon>Chitinophagaceae</taxon>
        <taxon>Flaviaestuariibacter</taxon>
    </lineage>
</organism>
<sequence length="83" mass="9522">MFPGILGLVAIGLLLYFFARKAQRTHVLGDTQSGLTIDEKYNLERRDRQETVDRLLDKIARKGYGSLSEKEKQLLKEHSSMLN</sequence>
<keyword evidence="3" id="KW-1185">Reference proteome</keyword>
<dbReference type="EMBL" id="SJZI01000046">
    <property type="protein sequence ID" value="TCJ13365.1"/>
    <property type="molecule type" value="Genomic_DNA"/>
</dbReference>
<dbReference type="RefSeq" id="WP_131450021.1">
    <property type="nucleotide sequence ID" value="NZ_SJZI01000046.1"/>
</dbReference>
<dbReference type="Proteomes" id="UP000295334">
    <property type="component" value="Unassembled WGS sequence"/>
</dbReference>
<dbReference type="OrthoDB" id="9807874at2"/>
<evidence type="ECO:0000313" key="2">
    <source>
        <dbReference type="EMBL" id="TCJ13365.1"/>
    </source>
</evidence>
<feature type="domain" description="DUF6576" evidence="1">
    <location>
        <begin position="36"/>
        <end position="79"/>
    </location>
</feature>
<dbReference type="InterPro" id="IPR046483">
    <property type="entry name" value="DUF6576"/>
</dbReference>
<comment type="caution">
    <text evidence="2">The sequence shown here is derived from an EMBL/GenBank/DDBJ whole genome shotgun (WGS) entry which is preliminary data.</text>
</comment>
<name>A0A4R1B8W0_9BACT</name>
<protein>
    <submittedName>
        <fullName evidence="2">Rhomboid family protein</fullName>
    </submittedName>
</protein>
<evidence type="ECO:0000259" key="1">
    <source>
        <dbReference type="Pfam" id="PF20216"/>
    </source>
</evidence>
<gene>
    <name evidence="2" type="ORF">EPD60_13330</name>
</gene>
<dbReference type="AlphaFoldDB" id="A0A4R1B8W0"/>
<accession>A0A4R1B8W0</accession>
<proteinExistence type="predicted"/>